<proteinExistence type="predicted"/>
<dbReference type="InterPro" id="IPR035965">
    <property type="entry name" value="PAS-like_dom_sf"/>
</dbReference>
<evidence type="ECO:0000256" key="1">
    <source>
        <dbReference type="ARBA" id="ARBA00000085"/>
    </source>
</evidence>
<dbReference type="InterPro" id="IPR036097">
    <property type="entry name" value="HisK_dim/P_sf"/>
</dbReference>
<evidence type="ECO:0000256" key="7">
    <source>
        <dbReference type="ARBA" id="ARBA00022692"/>
    </source>
</evidence>
<dbReference type="PANTHER" id="PTHR43065:SF10">
    <property type="entry name" value="PEROXIDE STRESS-ACTIVATED HISTIDINE KINASE MAK3"/>
    <property type="match status" value="1"/>
</dbReference>
<keyword evidence="9 17" id="KW-0418">Kinase</keyword>
<dbReference type="InterPro" id="IPR003594">
    <property type="entry name" value="HATPase_dom"/>
</dbReference>
<keyword evidence="10" id="KW-0067">ATP-binding</keyword>
<dbReference type="SUPFAM" id="SSF47384">
    <property type="entry name" value="Homodimeric domain of signal transducing histidine kinase"/>
    <property type="match status" value="1"/>
</dbReference>
<dbReference type="InterPro" id="IPR045671">
    <property type="entry name" value="NtrY-like_N"/>
</dbReference>
<dbReference type="Gene3D" id="3.30.565.10">
    <property type="entry name" value="Histidine kinase-like ATPase, C-terminal domain"/>
    <property type="match status" value="1"/>
</dbReference>
<name>A0A4R3HZY8_PAULE</name>
<dbReference type="InterPro" id="IPR003661">
    <property type="entry name" value="HisK_dim/P_dom"/>
</dbReference>
<dbReference type="SUPFAM" id="SSF55874">
    <property type="entry name" value="ATPase domain of HSP90 chaperone/DNA topoisomerase II/histidine kinase"/>
    <property type="match status" value="1"/>
</dbReference>
<sequence>MTRLFRYFLIVGAGVVSILLFLLASASENSAAFDQHYPWLLTLNGLVAIALLVLVMLLLARLFRRFRRGMFGSKLMARLVLLFAVVGILPGLMIYLVSVQFVSRSIESWFDVRVEAALESGLNLGRSALDSQLTDLEAKARSIALEIADLSDTAQATRLSRLRGQNNLQEATIVSGGGRIIATDSDAGNLVPNLPTQTMLRQARLTRGFSTIESDVDIADDETGTAAAKAAKGMSSLDAATRLRMRVVVAIPASLNASLRSETHFLQLIQPVPTSLAVNAESLRAAYSEYQERSLSRTGLRKIYLVTLTLTLLLTIFGAVASAFLIASDLAQPLLLLAEGTKAVAEGDLSPRPIVTTRDELGTLTKSFNMMTHQLSEARAAVEKNRSALENAKAYLESVLANMSAGVMVLDREFKLVTCNDSVGRILQQDFSHSVGQPLNAIPGLESFAEAVNKAFSEHSAQSAGGTNDTNRHWQKQIAIPRTENPGNDNGTEGDDDITLLARGSRLPISAGNGFVVVFDNISDVISAQRSLAWGEVARRLAHEIKNPLTPIQLSAERLQMKLADKLGETDAGVLKRATSTIVNQVAAMKKMVNDFRDFAKTPPAVLAPLDLNALITEVLQLYIGGDERDIIHLHLASHLPKIMGDATQLRQIIHNLLQNAQDAVIEVHKDHAESSPRIDVCTEEIHYPGSDGRERHAVRLSITDNGPGFSAKILSRAFEPYVTSKAKGTGLGLAMVKKIIDEHGGRVDIQNRVDGNGAKVLILLLKLAPNS</sequence>
<evidence type="ECO:0000256" key="12">
    <source>
        <dbReference type="ARBA" id="ARBA00023012"/>
    </source>
</evidence>
<dbReference type="OrthoDB" id="9815750at2"/>
<feature type="transmembrane region" description="Helical" evidence="14">
    <location>
        <begin position="39"/>
        <end position="63"/>
    </location>
</feature>
<evidence type="ECO:0000256" key="9">
    <source>
        <dbReference type="ARBA" id="ARBA00022777"/>
    </source>
</evidence>
<evidence type="ECO:0000313" key="17">
    <source>
        <dbReference type="EMBL" id="TCS37941.1"/>
    </source>
</evidence>
<dbReference type="PIRSF" id="PIRSF037532">
    <property type="entry name" value="STHK_NtrY"/>
    <property type="match status" value="1"/>
</dbReference>
<evidence type="ECO:0000256" key="14">
    <source>
        <dbReference type="SAM" id="Phobius"/>
    </source>
</evidence>
<dbReference type="EMBL" id="SLZQ01000003">
    <property type="protein sequence ID" value="TCS37941.1"/>
    <property type="molecule type" value="Genomic_DNA"/>
</dbReference>
<evidence type="ECO:0000259" key="16">
    <source>
        <dbReference type="PROSITE" id="PS50885"/>
    </source>
</evidence>
<dbReference type="EC" id="2.7.13.3" evidence="3"/>
<feature type="transmembrane region" description="Helical" evidence="14">
    <location>
        <begin position="303"/>
        <end position="327"/>
    </location>
</feature>
<feature type="domain" description="Histidine kinase" evidence="15">
    <location>
        <begin position="540"/>
        <end position="769"/>
    </location>
</feature>
<dbReference type="GO" id="GO:0005886">
    <property type="term" value="C:plasma membrane"/>
    <property type="evidence" value="ECO:0007669"/>
    <property type="project" value="UniProtKB-SubCell"/>
</dbReference>
<dbReference type="SUPFAM" id="SSF158472">
    <property type="entry name" value="HAMP domain-like"/>
    <property type="match status" value="1"/>
</dbReference>
<dbReference type="GO" id="GO:0000155">
    <property type="term" value="F:phosphorelay sensor kinase activity"/>
    <property type="evidence" value="ECO:0007669"/>
    <property type="project" value="InterPro"/>
</dbReference>
<reference evidence="17 18" key="1">
    <citation type="submission" date="2019-03" db="EMBL/GenBank/DDBJ databases">
        <title>Genomic Encyclopedia of Type Strains, Phase IV (KMG-IV): sequencing the most valuable type-strain genomes for metagenomic binning, comparative biology and taxonomic classification.</title>
        <authorList>
            <person name="Goeker M."/>
        </authorList>
    </citation>
    <scope>NUCLEOTIDE SEQUENCE [LARGE SCALE GENOMIC DNA]</scope>
    <source>
        <strain evidence="17 18">DSM 7445</strain>
    </source>
</reference>
<dbReference type="SMART" id="SM00387">
    <property type="entry name" value="HATPase_c"/>
    <property type="match status" value="1"/>
</dbReference>
<keyword evidence="13 14" id="KW-0472">Membrane</keyword>
<dbReference type="SMART" id="SM00388">
    <property type="entry name" value="HisKA"/>
    <property type="match status" value="1"/>
</dbReference>
<dbReference type="Proteomes" id="UP000295382">
    <property type="component" value="Unassembled WGS sequence"/>
</dbReference>
<evidence type="ECO:0000313" key="18">
    <source>
        <dbReference type="Proteomes" id="UP000295382"/>
    </source>
</evidence>
<dbReference type="PRINTS" id="PR00344">
    <property type="entry name" value="BCTRLSENSOR"/>
</dbReference>
<dbReference type="Pfam" id="PF00512">
    <property type="entry name" value="HisKA"/>
    <property type="match status" value="1"/>
</dbReference>
<keyword evidence="12" id="KW-0902">Two-component regulatory system</keyword>
<evidence type="ECO:0000256" key="11">
    <source>
        <dbReference type="ARBA" id="ARBA00022989"/>
    </source>
</evidence>
<evidence type="ECO:0000256" key="8">
    <source>
        <dbReference type="ARBA" id="ARBA00022741"/>
    </source>
</evidence>
<evidence type="ECO:0000259" key="15">
    <source>
        <dbReference type="PROSITE" id="PS50109"/>
    </source>
</evidence>
<dbReference type="Gene3D" id="3.30.450.20">
    <property type="entry name" value="PAS domain"/>
    <property type="match status" value="1"/>
</dbReference>
<dbReference type="CDD" id="cd00082">
    <property type="entry name" value="HisKA"/>
    <property type="match status" value="1"/>
</dbReference>
<feature type="transmembrane region" description="Helical" evidence="14">
    <location>
        <begin position="75"/>
        <end position="97"/>
    </location>
</feature>
<dbReference type="GO" id="GO:0005524">
    <property type="term" value="F:ATP binding"/>
    <property type="evidence" value="ECO:0007669"/>
    <property type="project" value="UniProtKB-KW"/>
</dbReference>
<keyword evidence="4" id="KW-1003">Cell membrane</keyword>
<dbReference type="InterPro" id="IPR036890">
    <property type="entry name" value="HATPase_C_sf"/>
</dbReference>
<dbReference type="AlphaFoldDB" id="A0A4R3HZY8"/>
<evidence type="ECO:0000256" key="2">
    <source>
        <dbReference type="ARBA" id="ARBA00004651"/>
    </source>
</evidence>
<dbReference type="InterPro" id="IPR003660">
    <property type="entry name" value="HAMP_dom"/>
</dbReference>
<keyword evidence="18" id="KW-1185">Reference proteome</keyword>
<dbReference type="PANTHER" id="PTHR43065">
    <property type="entry name" value="SENSOR HISTIDINE KINASE"/>
    <property type="match status" value="1"/>
</dbReference>
<dbReference type="InterPro" id="IPR005467">
    <property type="entry name" value="His_kinase_dom"/>
</dbReference>
<dbReference type="RefSeq" id="WP_132258005.1">
    <property type="nucleotide sequence ID" value="NZ_SLZQ01000003.1"/>
</dbReference>
<feature type="domain" description="HAMP" evidence="16">
    <location>
        <begin position="328"/>
        <end position="380"/>
    </location>
</feature>
<gene>
    <name evidence="17" type="ORF">EDC30_103233</name>
</gene>
<accession>A0A4R3HZY8</accession>
<organism evidence="17 18">
    <name type="scientific">Paucimonas lemoignei</name>
    <name type="common">Pseudomonas lemoignei</name>
    <dbReference type="NCBI Taxonomy" id="29443"/>
    <lineage>
        <taxon>Bacteria</taxon>
        <taxon>Pseudomonadati</taxon>
        <taxon>Pseudomonadota</taxon>
        <taxon>Betaproteobacteria</taxon>
        <taxon>Burkholderiales</taxon>
        <taxon>Burkholderiaceae</taxon>
        <taxon>Paucimonas</taxon>
    </lineage>
</organism>
<keyword evidence="8" id="KW-0547">Nucleotide-binding</keyword>
<dbReference type="Gene3D" id="6.10.340.10">
    <property type="match status" value="1"/>
</dbReference>
<dbReference type="PROSITE" id="PS50109">
    <property type="entry name" value="HIS_KIN"/>
    <property type="match status" value="1"/>
</dbReference>
<keyword evidence="5" id="KW-0597">Phosphoprotein</keyword>
<dbReference type="Gene3D" id="1.10.287.130">
    <property type="match status" value="1"/>
</dbReference>
<protein>
    <recommendedName>
        <fullName evidence="3">histidine kinase</fullName>
        <ecNumber evidence="3">2.7.13.3</ecNumber>
    </recommendedName>
</protein>
<dbReference type="SUPFAM" id="SSF55785">
    <property type="entry name" value="PYP-like sensor domain (PAS domain)"/>
    <property type="match status" value="1"/>
</dbReference>
<evidence type="ECO:0000256" key="13">
    <source>
        <dbReference type="ARBA" id="ARBA00023136"/>
    </source>
</evidence>
<dbReference type="CDD" id="cd06225">
    <property type="entry name" value="HAMP"/>
    <property type="match status" value="1"/>
</dbReference>
<comment type="subcellular location">
    <subcellularLocation>
        <location evidence="2">Cell membrane</location>
        <topology evidence="2">Multi-pass membrane protein</topology>
    </subcellularLocation>
</comment>
<keyword evidence="7 14" id="KW-0812">Transmembrane</keyword>
<dbReference type="InterPro" id="IPR017232">
    <property type="entry name" value="NtrY"/>
</dbReference>
<comment type="caution">
    <text evidence="17">The sequence shown here is derived from an EMBL/GenBank/DDBJ whole genome shotgun (WGS) entry which is preliminary data.</text>
</comment>
<dbReference type="Pfam" id="PF19312">
    <property type="entry name" value="NtrY_N"/>
    <property type="match status" value="1"/>
</dbReference>
<evidence type="ECO:0000256" key="5">
    <source>
        <dbReference type="ARBA" id="ARBA00022553"/>
    </source>
</evidence>
<dbReference type="InterPro" id="IPR004358">
    <property type="entry name" value="Sig_transdc_His_kin-like_C"/>
</dbReference>
<evidence type="ECO:0000256" key="6">
    <source>
        <dbReference type="ARBA" id="ARBA00022679"/>
    </source>
</evidence>
<feature type="transmembrane region" description="Helical" evidence="14">
    <location>
        <begin position="7"/>
        <end position="27"/>
    </location>
</feature>
<dbReference type="Pfam" id="PF00672">
    <property type="entry name" value="HAMP"/>
    <property type="match status" value="1"/>
</dbReference>
<dbReference type="Pfam" id="PF02518">
    <property type="entry name" value="HATPase_c"/>
    <property type="match status" value="1"/>
</dbReference>
<evidence type="ECO:0000256" key="4">
    <source>
        <dbReference type="ARBA" id="ARBA00022475"/>
    </source>
</evidence>
<dbReference type="SMART" id="SM00304">
    <property type="entry name" value="HAMP"/>
    <property type="match status" value="1"/>
</dbReference>
<keyword evidence="11 14" id="KW-1133">Transmembrane helix</keyword>
<evidence type="ECO:0000256" key="10">
    <source>
        <dbReference type="ARBA" id="ARBA00022840"/>
    </source>
</evidence>
<comment type="catalytic activity">
    <reaction evidence="1">
        <text>ATP + protein L-histidine = ADP + protein N-phospho-L-histidine.</text>
        <dbReference type="EC" id="2.7.13.3"/>
    </reaction>
</comment>
<dbReference type="PROSITE" id="PS50885">
    <property type="entry name" value="HAMP"/>
    <property type="match status" value="1"/>
</dbReference>
<keyword evidence="6" id="KW-0808">Transferase</keyword>
<evidence type="ECO:0000256" key="3">
    <source>
        <dbReference type="ARBA" id="ARBA00012438"/>
    </source>
</evidence>